<dbReference type="InterPro" id="IPR020454">
    <property type="entry name" value="DAG/PE-bd"/>
</dbReference>
<dbReference type="SUPFAM" id="SSF47473">
    <property type="entry name" value="EF-hand"/>
    <property type="match status" value="1"/>
</dbReference>
<keyword evidence="2" id="KW-0479">Metal-binding</keyword>
<feature type="domain" description="Ras-GEF" evidence="7">
    <location>
        <begin position="150"/>
        <end position="383"/>
    </location>
</feature>
<evidence type="ECO:0000256" key="3">
    <source>
        <dbReference type="ARBA" id="ARBA00022833"/>
    </source>
</evidence>
<dbReference type="Gene3D" id="1.10.238.10">
    <property type="entry name" value="EF-hand"/>
    <property type="match status" value="1"/>
</dbReference>
<dbReference type="SMART" id="SM00147">
    <property type="entry name" value="RasGEF"/>
    <property type="match status" value="1"/>
</dbReference>
<accession>A0A1I7RSZ9</accession>
<keyword evidence="3" id="KW-0862">Zinc</keyword>
<dbReference type="SMART" id="SM00054">
    <property type="entry name" value="EFh"/>
    <property type="match status" value="2"/>
</dbReference>
<dbReference type="GO" id="GO:0005509">
    <property type="term" value="F:calcium ion binding"/>
    <property type="evidence" value="ECO:0007669"/>
    <property type="project" value="InterPro"/>
</dbReference>
<evidence type="ECO:0000259" key="8">
    <source>
        <dbReference type="PROSITE" id="PS50081"/>
    </source>
</evidence>
<dbReference type="GO" id="GO:0005886">
    <property type="term" value="C:plasma membrane"/>
    <property type="evidence" value="ECO:0007669"/>
    <property type="project" value="TreeGrafter"/>
</dbReference>
<dbReference type="PROSITE" id="PS50081">
    <property type="entry name" value="ZF_DAG_PE_2"/>
    <property type="match status" value="1"/>
</dbReference>
<evidence type="ECO:0000256" key="4">
    <source>
        <dbReference type="ARBA" id="ARBA00022837"/>
    </source>
</evidence>
<dbReference type="InterPro" id="IPR001895">
    <property type="entry name" value="RASGEF_cat_dom"/>
</dbReference>
<feature type="domain" description="Phorbol-ester/DAG-type" evidence="8">
    <location>
        <begin position="493"/>
        <end position="543"/>
    </location>
</feature>
<dbReference type="Gene3D" id="1.10.840.10">
    <property type="entry name" value="Ras guanine-nucleotide exchange factors catalytic domain"/>
    <property type="match status" value="1"/>
</dbReference>
<evidence type="ECO:0000256" key="2">
    <source>
        <dbReference type="ARBA" id="ARBA00022723"/>
    </source>
</evidence>
<dbReference type="SUPFAM" id="SSF57889">
    <property type="entry name" value="Cysteine-rich domain"/>
    <property type="match status" value="1"/>
</dbReference>
<dbReference type="InterPro" id="IPR002219">
    <property type="entry name" value="PKC_DAG/PE"/>
</dbReference>
<sequence>MDIPSCSHQSDDDLSPFELARHCCESFDKDGEPQNEFPYYLFMVGEWLMDNKELMSQFVSLYQEHFDDFGERVCYAIGFWIRSFPMHFDADSQLCRFVERLKQLAISDNISETVTSELDVSSVPSYEWLRNVSVRNPVSRVVSLSFEQWSPEDLSTSLSYIDYKVMSRVNITEVKKYVKNCKISSSLLLERSIAIFNSISGWVQCMILSKNTPKERAEVITKFLNVGKHLKKLNNFNTLMAVIGGVTHSNIARLSKTLNCLSIEAKKDLTMFTNLLSNTHNFENYRKLLQETRSKFRVPIMGVHLKDMIVWYNTTPQFDNTRKISERRLFQLRNLLNNFLGANRMAHNFPEPNMDLINTLKVSFDIRYNDSDIYDLSLQKEPKTLLNFQNTRSVVFADWASGVCPAPDPETVNKHISAMVEAVFKHYDNDKDAYISEAEFAQISGNFPFIDNFAKIDEDKDGRISKAELKSYFLYLNKQSLNKQSLEFRRGFQHNFHETTFLTPTFCVHCNKVLWGLMRQGYKCKDCGITAHHSCKDVLVSECRRKRHTSWLTPRTSSQSNGTQGSPSSSSQDRGYRKFRTVSTVSEEEPEALPQSARPFMSGGLRASFHRLIRLQRKSRTASETTDCYRGNGMADNFNDNDLSLATLASEEVFDDEPETEPKAPATVR</sequence>
<dbReference type="InterPro" id="IPR046349">
    <property type="entry name" value="C1-like_sf"/>
</dbReference>
<keyword evidence="1 5" id="KW-0344">Guanine-nucleotide releasing factor</keyword>
<protein>
    <submittedName>
        <fullName evidence="11">Ras guanyl-releasing protein 3</fullName>
    </submittedName>
</protein>
<dbReference type="InterPro" id="IPR023578">
    <property type="entry name" value="Ras_GEF_dom_sf"/>
</dbReference>
<dbReference type="InterPro" id="IPR018247">
    <property type="entry name" value="EF_Hand_1_Ca_BS"/>
</dbReference>
<dbReference type="PROSITE" id="PS00018">
    <property type="entry name" value="EF_HAND_1"/>
    <property type="match status" value="1"/>
</dbReference>
<evidence type="ECO:0000256" key="1">
    <source>
        <dbReference type="ARBA" id="ARBA00022658"/>
    </source>
</evidence>
<feature type="domain" description="EF-hand" evidence="9">
    <location>
        <begin position="453"/>
        <end position="479"/>
    </location>
</feature>
<dbReference type="PROSITE" id="PS50009">
    <property type="entry name" value="RASGEF_CAT"/>
    <property type="match status" value="1"/>
</dbReference>
<name>A0A1I7RSZ9_BURXY</name>
<dbReference type="Proteomes" id="UP000095284">
    <property type="component" value="Unplaced"/>
</dbReference>
<dbReference type="InterPro" id="IPR036964">
    <property type="entry name" value="RASGEF_cat_dom_sf"/>
</dbReference>
<feature type="compositionally biased region" description="Low complexity" evidence="6">
    <location>
        <begin position="556"/>
        <end position="572"/>
    </location>
</feature>
<dbReference type="InterPro" id="IPR008937">
    <property type="entry name" value="Ras-like_GEF"/>
</dbReference>
<dbReference type="InterPro" id="IPR002048">
    <property type="entry name" value="EF_hand_dom"/>
</dbReference>
<dbReference type="Gene3D" id="1.20.870.10">
    <property type="entry name" value="Son of sevenless (SoS) protein Chain: S domain 1"/>
    <property type="match status" value="1"/>
</dbReference>
<dbReference type="PANTHER" id="PTHR23113:SF252">
    <property type="entry name" value="RAS GUANYL-RELEASING PROTEIN 3"/>
    <property type="match status" value="1"/>
</dbReference>
<reference evidence="11" key="1">
    <citation type="submission" date="2016-11" db="UniProtKB">
        <authorList>
            <consortium name="WormBaseParasite"/>
        </authorList>
    </citation>
    <scope>IDENTIFICATION</scope>
</reference>
<dbReference type="GO" id="GO:0005085">
    <property type="term" value="F:guanyl-nucleotide exchange factor activity"/>
    <property type="evidence" value="ECO:0007669"/>
    <property type="project" value="UniProtKB-KW"/>
</dbReference>
<dbReference type="GO" id="GO:0007265">
    <property type="term" value="P:Ras protein signal transduction"/>
    <property type="evidence" value="ECO:0007669"/>
    <property type="project" value="TreeGrafter"/>
</dbReference>
<dbReference type="PANTHER" id="PTHR23113">
    <property type="entry name" value="GUANINE NUCLEOTIDE EXCHANGE FACTOR"/>
    <property type="match status" value="1"/>
</dbReference>
<dbReference type="SMART" id="SM00109">
    <property type="entry name" value="C1"/>
    <property type="match status" value="1"/>
</dbReference>
<dbReference type="PROSITE" id="PS00479">
    <property type="entry name" value="ZF_DAG_PE_1"/>
    <property type="match status" value="1"/>
</dbReference>
<evidence type="ECO:0000256" key="5">
    <source>
        <dbReference type="PROSITE-ProRule" id="PRU00168"/>
    </source>
</evidence>
<dbReference type="PRINTS" id="PR00008">
    <property type="entry name" value="DAGPEDOMAIN"/>
</dbReference>
<feature type="domain" description="EF-hand" evidence="9">
    <location>
        <begin position="415"/>
        <end position="450"/>
    </location>
</feature>
<evidence type="ECO:0000259" key="9">
    <source>
        <dbReference type="PROSITE" id="PS50222"/>
    </source>
</evidence>
<dbReference type="CDD" id="cd20808">
    <property type="entry name" value="C1_RASGRP"/>
    <property type="match status" value="1"/>
</dbReference>
<dbReference type="eggNOG" id="KOG3417">
    <property type="taxonomic scope" value="Eukaryota"/>
</dbReference>
<keyword evidence="4" id="KW-0106">Calcium</keyword>
<feature type="region of interest" description="Disordered" evidence="6">
    <location>
        <begin position="551"/>
        <end position="600"/>
    </location>
</feature>
<dbReference type="Pfam" id="PF00617">
    <property type="entry name" value="RasGEF"/>
    <property type="match status" value="1"/>
</dbReference>
<feature type="region of interest" description="Disordered" evidence="6">
    <location>
        <begin position="650"/>
        <end position="669"/>
    </location>
</feature>
<dbReference type="PROSITE" id="PS50222">
    <property type="entry name" value="EF_HAND_2"/>
    <property type="match status" value="2"/>
</dbReference>
<dbReference type="Gene3D" id="3.30.60.20">
    <property type="match status" value="1"/>
</dbReference>
<evidence type="ECO:0000313" key="11">
    <source>
        <dbReference type="WBParaSite" id="BXY_0385300.1"/>
    </source>
</evidence>
<evidence type="ECO:0000259" key="7">
    <source>
        <dbReference type="PROSITE" id="PS50009"/>
    </source>
</evidence>
<proteinExistence type="predicted"/>
<dbReference type="SUPFAM" id="SSF48366">
    <property type="entry name" value="Ras GEF"/>
    <property type="match status" value="1"/>
</dbReference>
<dbReference type="AlphaFoldDB" id="A0A1I7RSZ9"/>
<dbReference type="Pfam" id="PF00130">
    <property type="entry name" value="C1_1"/>
    <property type="match status" value="1"/>
</dbReference>
<evidence type="ECO:0000256" key="6">
    <source>
        <dbReference type="SAM" id="MobiDB-lite"/>
    </source>
</evidence>
<dbReference type="WBParaSite" id="BXY_0385300.1">
    <property type="protein sequence ID" value="BXY_0385300.1"/>
    <property type="gene ID" value="BXY_0385300"/>
</dbReference>
<dbReference type="CDD" id="cd00155">
    <property type="entry name" value="RasGEF"/>
    <property type="match status" value="1"/>
</dbReference>
<organism evidence="10 11">
    <name type="scientific">Bursaphelenchus xylophilus</name>
    <name type="common">Pinewood nematode worm</name>
    <name type="synonym">Aphelenchoides xylophilus</name>
    <dbReference type="NCBI Taxonomy" id="6326"/>
    <lineage>
        <taxon>Eukaryota</taxon>
        <taxon>Metazoa</taxon>
        <taxon>Ecdysozoa</taxon>
        <taxon>Nematoda</taxon>
        <taxon>Chromadorea</taxon>
        <taxon>Rhabditida</taxon>
        <taxon>Tylenchina</taxon>
        <taxon>Tylenchomorpha</taxon>
        <taxon>Aphelenchoidea</taxon>
        <taxon>Aphelenchoididae</taxon>
        <taxon>Bursaphelenchus</taxon>
    </lineage>
</organism>
<dbReference type="Pfam" id="PF13202">
    <property type="entry name" value="EF-hand_5"/>
    <property type="match status" value="1"/>
</dbReference>
<dbReference type="InterPro" id="IPR011992">
    <property type="entry name" value="EF-hand-dom_pair"/>
</dbReference>
<dbReference type="CDD" id="cd00051">
    <property type="entry name" value="EFh"/>
    <property type="match status" value="1"/>
</dbReference>
<evidence type="ECO:0000313" key="10">
    <source>
        <dbReference type="Proteomes" id="UP000095284"/>
    </source>
</evidence>